<keyword evidence="6" id="KW-0548">Nucleotidyltransferase</keyword>
<dbReference type="InterPro" id="IPR005835">
    <property type="entry name" value="NTP_transferase_dom"/>
</dbReference>
<dbReference type="EC" id="2.7.7.24" evidence="3"/>
<dbReference type="PANTHER" id="PTHR43532:SF1">
    <property type="entry name" value="GLUCOSE-1-PHOSPHATE THYMIDYLYLTRANSFERASE 1"/>
    <property type="match status" value="1"/>
</dbReference>
<dbReference type="SUPFAM" id="SSF53448">
    <property type="entry name" value="Nucleotide-diphospho-sugar transferases"/>
    <property type="match status" value="1"/>
</dbReference>
<evidence type="ECO:0000256" key="7">
    <source>
        <dbReference type="ARBA" id="ARBA00022723"/>
    </source>
</evidence>
<gene>
    <name evidence="13" type="ORF">B0W44_14400</name>
</gene>
<comment type="similarity">
    <text evidence="2">Belongs to the glucose-1-phosphate thymidylyltransferase family.</text>
</comment>
<dbReference type="EMBL" id="CP019699">
    <property type="protein sequence ID" value="AQS56758.1"/>
    <property type="molecule type" value="Genomic_DNA"/>
</dbReference>
<organism evidence="13 14">
    <name type="scientific">Novibacillus thermophilus</name>
    <dbReference type="NCBI Taxonomy" id="1471761"/>
    <lineage>
        <taxon>Bacteria</taxon>
        <taxon>Bacillati</taxon>
        <taxon>Bacillota</taxon>
        <taxon>Bacilli</taxon>
        <taxon>Bacillales</taxon>
        <taxon>Thermoactinomycetaceae</taxon>
        <taxon>Novibacillus</taxon>
    </lineage>
</organism>
<keyword evidence="5" id="KW-0808">Transferase</keyword>
<evidence type="ECO:0000256" key="4">
    <source>
        <dbReference type="ARBA" id="ARBA00017654"/>
    </source>
</evidence>
<accession>A0A1U9K9Q3</accession>
<evidence type="ECO:0000256" key="8">
    <source>
        <dbReference type="ARBA" id="ARBA00022842"/>
    </source>
</evidence>
<keyword evidence="7" id="KW-0479">Metal-binding</keyword>
<dbReference type="PANTHER" id="PTHR43532">
    <property type="entry name" value="GLUCOSE-1-PHOSPHATE THYMIDYLYLTRANSFERASE"/>
    <property type="match status" value="1"/>
</dbReference>
<evidence type="ECO:0000256" key="3">
    <source>
        <dbReference type="ARBA" id="ARBA00012461"/>
    </source>
</evidence>
<evidence type="ECO:0000313" key="13">
    <source>
        <dbReference type="EMBL" id="AQS56758.1"/>
    </source>
</evidence>
<keyword evidence="8" id="KW-0460">Magnesium</keyword>
<keyword evidence="13" id="KW-0946">Virion</keyword>
<proteinExistence type="inferred from homology"/>
<name>A0A1U9K9Q3_9BACL</name>
<keyword evidence="14" id="KW-1185">Reference proteome</keyword>
<evidence type="ECO:0000256" key="5">
    <source>
        <dbReference type="ARBA" id="ARBA00022679"/>
    </source>
</evidence>
<evidence type="ECO:0000256" key="10">
    <source>
        <dbReference type="ARBA" id="ARBA00032598"/>
    </source>
</evidence>
<dbReference type="InterPro" id="IPR005907">
    <property type="entry name" value="G1P_thy_trans_s"/>
</dbReference>
<evidence type="ECO:0000256" key="6">
    <source>
        <dbReference type="ARBA" id="ARBA00022695"/>
    </source>
</evidence>
<comment type="catalytic activity">
    <reaction evidence="11">
        <text>dTTP + alpha-D-glucose 1-phosphate + H(+) = dTDP-alpha-D-glucose + diphosphate</text>
        <dbReference type="Rhea" id="RHEA:15225"/>
        <dbReference type="ChEBI" id="CHEBI:15378"/>
        <dbReference type="ChEBI" id="CHEBI:33019"/>
        <dbReference type="ChEBI" id="CHEBI:37568"/>
        <dbReference type="ChEBI" id="CHEBI:57477"/>
        <dbReference type="ChEBI" id="CHEBI:58601"/>
        <dbReference type="EC" id="2.7.7.24"/>
    </reaction>
</comment>
<dbReference type="InterPro" id="IPR029044">
    <property type="entry name" value="Nucleotide-diphossugar_trans"/>
</dbReference>
<reference evidence="13 14" key="1">
    <citation type="journal article" date="2015" name="Int. J. Syst. Evol. Microbiol.">
        <title>Novibacillus thermophilus gen. nov., sp. nov., a Gram-staining-negative and moderately thermophilic member of the family Thermoactinomycetaceae.</title>
        <authorList>
            <person name="Yang G."/>
            <person name="Chen J."/>
            <person name="Zhou S."/>
        </authorList>
    </citation>
    <scope>NUCLEOTIDE SEQUENCE [LARGE SCALE GENOMIC DNA]</scope>
    <source>
        <strain evidence="13 14">SG-1</strain>
    </source>
</reference>
<dbReference type="OrthoDB" id="9803871at2"/>
<dbReference type="GO" id="GO:0008879">
    <property type="term" value="F:glucose-1-phosphate thymidylyltransferase activity"/>
    <property type="evidence" value="ECO:0007669"/>
    <property type="project" value="UniProtKB-EC"/>
</dbReference>
<sequence>MKGVILAGGTGSRLYPMTKVTNKHLLPVGRYPMIYHPISKLVQSGIQEILIITGVEHIGDVVRLLGSGKAFSAQFTYRVQDQPLGIAQALGMARTFVGNDKCVVLLGDNIFEDDLTPFVHDFRKQQRGAKLLLKEVANPQRFGVAEVKDNRILSIEEKPASPKSPYCVTGIYMFDPLVFDLIDELEPSERGEYEITDVNNAYIRCSQLTYDILNGWWTDAGTPESLLRANQLAANAELAFTPPSSRDATG</sequence>
<dbReference type="Pfam" id="PF00483">
    <property type="entry name" value="NTP_transferase"/>
    <property type="match status" value="1"/>
</dbReference>
<dbReference type="AlphaFoldDB" id="A0A1U9K9Q3"/>
<evidence type="ECO:0000313" key="14">
    <source>
        <dbReference type="Proteomes" id="UP000188603"/>
    </source>
</evidence>
<feature type="domain" description="Nucleotidyl transferase" evidence="12">
    <location>
        <begin position="2"/>
        <end position="233"/>
    </location>
</feature>
<evidence type="ECO:0000259" key="12">
    <source>
        <dbReference type="Pfam" id="PF00483"/>
    </source>
</evidence>
<dbReference type="Proteomes" id="UP000188603">
    <property type="component" value="Chromosome"/>
</dbReference>
<evidence type="ECO:0000256" key="2">
    <source>
        <dbReference type="ARBA" id="ARBA00010480"/>
    </source>
</evidence>
<comment type="cofactor">
    <cofactor evidence="1">
        <name>Mg(2+)</name>
        <dbReference type="ChEBI" id="CHEBI:18420"/>
    </cofactor>
</comment>
<dbReference type="GO" id="GO:0046872">
    <property type="term" value="F:metal ion binding"/>
    <property type="evidence" value="ECO:0007669"/>
    <property type="project" value="UniProtKB-KW"/>
</dbReference>
<protein>
    <recommendedName>
        <fullName evidence="4">Glucose-1-phosphate thymidylyltransferase</fullName>
        <ecNumber evidence="3">2.7.7.24</ecNumber>
    </recommendedName>
    <alternativeName>
        <fullName evidence="10">dTDP-glucose pyrophosphorylase</fullName>
    </alternativeName>
    <alternativeName>
        <fullName evidence="9">dTDP-glucose synthase</fullName>
    </alternativeName>
</protein>
<evidence type="ECO:0000256" key="9">
    <source>
        <dbReference type="ARBA" id="ARBA00032492"/>
    </source>
</evidence>
<keyword evidence="13" id="KW-0167">Capsid protein</keyword>
<dbReference type="STRING" id="1471761.B0W44_14400"/>
<dbReference type="Gene3D" id="3.90.550.10">
    <property type="entry name" value="Spore Coat Polysaccharide Biosynthesis Protein SpsA, Chain A"/>
    <property type="match status" value="1"/>
</dbReference>
<evidence type="ECO:0000256" key="1">
    <source>
        <dbReference type="ARBA" id="ARBA00001946"/>
    </source>
</evidence>
<dbReference type="KEGG" id="ntr:B0W44_14400"/>
<dbReference type="RefSeq" id="WP_077720624.1">
    <property type="nucleotide sequence ID" value="NZ_CP019699.1"/>
</dbReference>
<evidence type="ECO:0000256" key="11">
    <source>
        <dbReference type="ARBA" id="ARBA00049336"/>
    </source>
</evidence>